<dbReference type="PANTHER" id="PTHR46268:SF27">
    <property type="entry name" value="UNIVERSAL STRESS PROTEIN RV2623"/>
    <property type="match status" value="1"/>
</dbReference>
<keyword evidence="2" id="KW-0547">Nucleotide-binding</keyword>
<gene>
    <name evidence="5" type="ORF">D7003_19120</name>
</gene>
<evidence type="ECO:0000256" key="3">
    <source>
        <dbReference type="ARBA" id="ARBA00022840"/>
    </source>
</evidence>
<comment type="similarity">
    <text evidence="1">Belongs to the universal stress protein A family.</text>
</comment>
<comment type="caution">
    <text evidence="5">The sequence shown here is derived from an EMBL/GenBank/DDBJ whole genome shotgun (WGS) entry which is preliminary data.</text>
</comment>
<dbReference type="Pfam" id="PF00582">
    <property type="entry name" value="Usp"/>
    <property type="match status" value="2"/>
</dbReference>
<sequence>MRYVVGYTPNDRGADAVALASAMARAQGAHLDLVYVVHGRTTASQMRPEAMHASAVAQDIRMAERHGMELVPKGIEARFHVRKAESFAAGLIEAAVEYRAGLIVVGAASNGLFKRHTVGSVANALLHAAPVPVALAPRGYHQPDPIRRLTLAVGQRTGAEAAIDVAIEASGRRGVPLRLVSLVELDAERDGGENVNAAHIHANTILAAAARRLPEGHPVAVEVAHGRSIEEAIDDLDWDDAEILVVGSSRLAEKNKLFIGSTANKVLRALPVPMVVVPRDYERVDTIPAD</sequence>
<dbReference type="OrthoDB" id="5242641at2"/>
<dbReference type="InterPro" id="IPR014729">
    <property type="entry name" value="Rossmann-like_a/b/a_fold"/>
</dbReference>
<dbReference type="AlphaFoldDB" id="A0A3N0BKS0"/>
<keyword evidence="3" id="KW-0067">ATP-binding</keyword>
<organism evidence="5 6">
    <name type="scientific">Arthrobacter oryzae</name>
    <dbReference type="NCBI Taxonomy" id="409290"/>
    <lineage>
        <taxon>Bacteria</taxon>
        <taxon>Bacillati</taxon>
        <taxon>Actinomycetota</taxon>
        <taxon>Actinomycetes</taxon>
        <taxon>Micrococcales</taxon>
        <taxon>Micrococcaceae</taxon>
        <taxon>Arthrobacter</taxon>
    </lineage>
</organism>
<evidence type="ECO:0000256" key="2">
    <source>
        <dbReference type="ARBA" id="ARBA00022741"/>
    </source>
</evidence>
<dbReference type="EMBL" id="RBED01000148">
    <property type="protein sequence ID" value="RNL48760.1"/>
    <property type="molecule type" value="Genomic_DNA"/>
</dbReference>
<dbReference type="RefSeq" id="WP_123256994.1">
    <property type="nucleotide sequence ID" value="NZ_RBED01000148.1"/>
</dbReference>
<evidence type="ECO:0000259" key="4">
    <source>
        <dbReference type="Pfam" id="PF00582"/>
    </source>
</evidence>
<keyword evidence="6" id="KW-1185">Reference proteome</keyword>
<evidence type="ECO:0000313" key="5">
    <source>
        <dbReference type="EMBL" id="RNL48760.1"/>
    </source>
</evidence>
<evidence type="ECO:0000256" key="1">
    <source>
        <dbReference type="ARBA" id="ARBA00008791"/>
    </source>
</evidence>
<proteinExistence type="inferred from homology"/>
<evidence type="ECO:0000313" key="6">
    <source>
        <dbReference type="Proteomes" id="UP000273807"/>
    </source>
</evidence>
<dbReference type="Proteomes" id="UP000273807">
    <property type="component" value="Unassembled WGS sequence"/>
</dbReference>
<feature type="domain" description="UspA" evidence="4">
    <location>
        <begin position="146"/>
        <end position="278"/>
    </location>
</feature>
<dbReference type="PRINTS" id="PR01438">
    <property type="entry name" value="UNVRSLSTRESS"/>
</dbReference>
<dbReference type="InterPro" id="IPR006015">
    <property type="entry name" value="Universal_stress_UspA"/>
</dbReference>
<dbReference type="CDD" id="cd00293">
    <property type="entry name" value="USP-like"/>
    <property type="match status" value="2"/>
</dbReference>
<dbReference type="SUPFAM" id="SSF52402">
    <property type="entry name" value="Adenine nucleotide alpha hydrolases-like"/>
    <property type="match status" value="2"/>
</dbReference>
<dbReference type="GO" id="GO:0005524">
    <property type="term" value="F:ATP binding"/>
    <property type="evidence" value="ECO:0007669"/>
    <property type="project" value="UniProtKB-KW"/>
</dbReference>
<feature type="domain" description="UspA" evidence="4">
    <location>
        <begin position="4"/>
        <end position="136"/>
    </location>
</feature>
<protein>
    <submittedName>
        <fullName evidence="5">Universal stress protein</fullName>
    </submittedName>
</protein>
<dbReference type="PANTHER" id="PTHR46268">
    <property type="entry name" value="STRESS RESPONSE PROTEIN NHAX"/>
    <property type="match status" value="1"/>
</dbReference>
<name>A0A3N0BKS0_9MICC</name>
<accession>A0A3N0BKS0</accession>
<dbReference type="Gene3D" id="3.40.50.620">
    <property type="entry name" value="HUPs"/>
    <property type="match status" value="2"/>
</dbReference>
<dbReference type="InterPro" id="IPR006016">
    <property type="entry name" value="UspA"/>
</dbReference>
<reference evidence="5 6" key="1">
    <citation type="submission" date="2018-10" db="EMBL/GenBank/DDBJ databases">
        <title>Genome sequencing of Arthrobacter oryzae TNB02.</title>
        <authorList>
            <person name="Cho Y.-J."/>
            <person name="Cho A."/>
            <person name="Kim O.-S."/>
        </authorList>
    </citation>
    <scope>NUCLEOTIDE SEQUENCE [LARGE SCALE GENOMIC DNA]</scope>
    <source>
        <strain evidence="5 6">TNB02</strain>
    </source>
</reference>